<proteinExistence type="predicted"/>
<dbReference type="Proteomes" id="UP000070544">
    <property type="component" value="Unassembled WGS sequence"/>
</dbReference>
<keyword evidence="8" id="KW-1185">Reference proteome</keyword>
<sequence>MLAIEVPDDDTEERILKQVEHYFRSSASFTDRFLMARIEKEKDGWVPIALLLTFPGLRQLTQDANVVAQLLRRSKGILEVKEDGSAVRKVMQTDVYSRTIEVCGFAESLASPVDDIREHFTMLNPTKVALHSYKLDGNELFSGSATVEFPQAALAEAAHDLTAYESPLGERCILKIKSLKDKRIEDETTERKKSSNNKPEEVKNASKTKPRKEAWSSRPPNASKIKAAYWNSRIRAWRGPRECVGAGGKGQGS</sequence>
<dbReference type="Pfam" id="PF05383">
    <property type="entry name" value="La"/>
    <property type="match status" value="1"/>
</dbReference>
<feature type="non-terminal residue" evidence="7">
    <location>
        <position position="253"/>
    </location>
</feature>
<dbReference type="SUPFAM" id="SSF46785">
    <property type="entry name" value="Winged helix' DNA-binding domain"/>
    <property type="match status" value="1"/>
</dbReference>
<name>A0A139A7W9_GONPJ</name>
<gene>
    <name evidence="7" type="ORF">M427DRAFT_146923</name>
</gene>
<feature type="region of interest" description="Disordered" evidence="5">
    <location>
        <begin position="184"/>
        <end position="222"/>
    </location>
</feature>
<evidence type="ECO:0000259" key="6">
    <source>
        <dbReference type="PROSITE" id="PS50961"/>
    </source>
</evidence>
<dbReference type="GO" id="GO:0003723">
    <property type="term" value="F:RNA binding"/>
    <property type="evidence" value="ECO:0007669"/>
    <property type="project" value="UniProtKB-UniRule"/>
</dbReference>
<evidence type="ECO:0000256" key="4">
    <source>
        <dbReference type="PROSITE-ProRule" id="PRU00332"/>
    </source>
</evidence>
<feature type="domain" description="HTH La-type RNA-binding" evidence="6">
    <location>
        <begin position="5"/>
        <end position="97"/>
    </location>
</feature>
<dbReference type="OrthoDB" id="439993at2759"/>
<dbReference type="InterPro" id="IPR045180">
    <property type="entry name" value="La_dom_prot"/>
</dbReference>
<dbReference type="GO" id="GO:0003677">
    <property type="term" value="F:DNA binding"/>
    <property type="evidence" value="ECO:0007669"/>
    <property type="project" value="UniProtKB-KW"/>
</dbReference>
<dbReference type="SMART" id="SM00715">
    <property type="entry name" value="LA"/>
    <property type="match status" value="1"/>
</dbReference>
<dbReference type="EMBL" id="KQ965784">
    <property type="protein sequence ID" value="KXS12880.1"/>
    <property type="molecule type" value="Genomic_DNA"/>
</dbReference>
<accession>A0A139A7W9</accession>
<organism evidence="7 8">
    <name type="scientific">Gonapodya prolifera (strain JEL478)</name>
    <name type="common">Monoblepharis prolifera</name>
    <dbReference type="NCBI Taxonomy" id="1344416"/>
    <lineage>
        <taxon>Eukaryota</taxon>
        <taxon>Fungi</taxon>
        <taxon>Fungi incertae sedis</taxon>
        <taxon>Chytridiomycota</taxon>
        <taxon>Chytridiomycota incertae sedis</taxon>
        <taxon>Monoblepharidomycetes</taxon>
        <taxon>Monoblepharidales</taxon>
        <taxon>Gonapodyaceae</taxon>
        <taxon>Gonapodya</taxon>
    </lineage>
</organism>
<feature type="compositionally biased region" description="Basic and acidic residues" evidence="5">
    <location>
        <begin position="184"/>
        <end position="204"/>
    </location>
</feature>
<dbReference type="InterPro" id="IPR036390">
    <property type="entry name" value="WH_DNA-bd_sf"/>
</dbReference>
<dbReference type="PANTHER" id="PTHR22792">
    <property type="entry name" value="LUPUS LA PROTEIN-RELATED"/>
    <property type="match status" value="1"/>
</dbReference>
<dbReference type="PROSITE" id="PS50961">
    <property type="entry name" value="HTH_LA"/>
    <property type="match status" value="1"/>
</dbReference>
<dbReference type="STRING" id="1344416.A0A139A7W9"/>
<comment type="subcellular location">
    <subcellularLocation>
        <location evidence="1">Nucleus</location>
    </subcellularLocation>
</comment>
<keyword evidence="3" id="KW-0539">Nucleus</keyword>
<dbReference type="GO" id="GO:0006396">
    <property type="term" value="P:RNA processing"/>
    <property type="evidence" value="ECO:0007669"/>
    <property type="project" value="InterPro"/>
</dbReference>
<dbReference type="InterPro" id="IPR002344">
    <property type="entry name" value="Lupus_La"/>
</dbReference>
<evidence type="ECO:0000256" key="3">
    <source>
        <dbReference type="ARBA" id="ARBA00023242"/>
    </source>
</evidence>
<evidence type="ECO:0000313" key="7">
    <source>
        <dbReference type="EMBL" id="KXS12880.1"/>
    </source>
</evidence>
<evidence type="ECO:0000313" key="8">
    <source>
        <dbReference type="Proteomes" id="UP000070544"/>
    </source>
</evidence>
<protein>
    <submittedName>
        <fullName evidence="7">Winged helix DNA-binding domain-containing protein</fullName>
    </submittedName>
</protein>
<evidence type="ECO:0000256" key="1">
    <source>
        <dbReference type="ARBA" id="ARBA00004123"/>
    </source>
</evidence>
<evidence type="ECO:0000256" key="2">
    <source>
        <dbReference type="ARBA" id="ARBA00022884"/>
    </source>
</evidence>
<dbReference type="AlphaFoldDB" id="A0A139A7W9"/>
<keyword evidence="7" id="KW-0238">DNA-binding</keyword>
<dbReference type="GO" id="GO:0005634">
    <property type="term" value="C:nucleus"/>
    <property type="evidence" value="ECO:0007669"/>
    <property type="project" value="UniProtKB-SubCell"/>
</dbReference>
<dbReference type="InterPro" id="IPR006630">
    <property type="entry name" value="La_HTH"/>
</dbReference>
<dbReference type="InterPro" id="IPR036388">
    <property type="entry name" value="WH-like_DNA-bd_sf"/>
</dbReference>
<keyword evidence="2 4" id="KW-0694">RNA-binding</keyword>
<reference evidence="7 8" key="1">
    <citation type="journal article" date="2015" name="Genome Biol. Evol.">
        <title>Phylogenomic analyses indicate that early fungi evolved digesting cell walls of algal ancestors of land plants.</title>
        <authorList>
            <person name="Chang Y."/>
            <person name="Wang S."/>
            <person name="Sekimoto S."/>
            <person name="Aerts A.L."/>
            <person name="Choi C."/>
            <person name="Clum A."/>
            <person name="LaButti K.M."/>
            <person name="Lindquist E.A."/>
            <person name="Yee Ngan C."/>
            <person name="Ohm R.A."/>
            <person name="Salamov A.A."/>
            <person name="Grigoriev I.V."/>
            <person name="Spatafora J.W."/>
            <person name="Berbee M.L."/>
        </authorList>
    </citation>
    <scope>NUCLEOTIDE SEQUENCE [LARGE SCALE GENOMIC DNA]</scope>
    <source>
        <strain evidence="7 8">JEL478</strain>
    </source>
</reference>
<dbReference type="PRINTS" id="PR00302">
    <property type="entry name" value="LUPUSLA"/>
</dbReference>
<dbReference type="GO" id="GO:1990904">
    <property type="term" value="C:ribonucleoprotein complex"/>
    <property type="evidence" value="ECO:0007669"/>
    <property type="project" value="InterPro"/>
</dbReference>
<dbReference type="Gene3D" id="1.10.10.10">
    <property type="entry name" value="Winged helix-like DNA-binding domain superfamily/Winged helix DNA-binding domain"/>
    <property type="match status" value="1"/>
</dbReference>
<dbReference type="CDD" id="cd07323">
    <property type="entry name" value="LAM"/>
    <property type="match status" value="1"/>
</dbReference>
<evidence type="ECO:0000256" key="5">
    <source>
        <dbReference type="SAM" id="MobiDB-lite"/>
    </source>
</evidence>